<evidence type="ECO:0000256" key="2">
    <source>
        <dbReference type="ARBA" id="ARBA00023186"/>
    </source>
</evidence>
<dbReference type="Proteomes" id="UP000011514">
    <property type="component" value="Unassembled WGS sequence"/>
</dbReference>
<name>M0E3B7_9EURY</name>
<evidence type="ECO:0000313" key="5">
    <source>
        <dbReference type="Proteomes" id="UP000011514"/>
    </source>
</evidence>
<protein>
    <submittedName>
        <fullName evidence="4">Urease accessory protein UreF</fullName>
    </submittedName>
</protein>
<dbReference type="RefSeq" id="WP_004046889.1">
    <property type="nucleotide sequence ID" value="NZ_AOJE01000012.1"/>
</dbReference>
<comment type="caution">
    <text evidence="4">The sequence shown here is derived from an EMBL/GenBank/DDBJ whole genome shotgun (WGS) entry which is preliminary data.</text>
</comment>
<dbReference type="PANTHER" id="PTHR33620">
    <property type="entry name" value="UREASE ACCESSORY PROTEIN F"/>
    <property type="match status" value="1"/>
</dbReference>
<dbReference type="PANTHER" id="PTHR33620:SF1">
    <property type="entry name" value="UREASE ACCESSORY PROTEIN F"/>
    <property type="match status" value="1"/>
</dbReference>
<reference evidence="4 5" key="1">
    <citation type="journal article" date="2014" name="PLoS Genet.">
        <title>Phylogenetically driven sequencing of extremely halophilic archaea reveals strategies for static and dynamic osmo-response.</title>
        <authorList>
            <person name="Becker E.A."/>
            <person name="Seitzer P.M."/>
            <person name="Tritt A."/>
            <person name="Larsen D."/>
            <person name="Krusor M."/>
            <person name="Yao A.I."/>
            <person name="Wu D."/>
            <person name="Madern D."/>
            <person name="Eisen J.A."/>
            <person name="Darling A.E."/>
            <person name="Facciotti M.T."/>
        </authorList>
    </citation>
    <scope>NUCLEOTIDE SEQUENCE [LARGE SCALE GENOMIC DNA]</scope>
    <source>
        <strain evidence="4 5">DSM 1137</strain>
    </source>
</reference>
<feature type="compositionally biased region" description="Gly residues" evidence="3">
    <location>
        <begin position="120"/>
        <end position="143"/>
    </location>
</feature>
<feature type="compositionally biased region" description="Low complexity" evidence="3">
    <location>
        <begin position="144"/>
        <end position="158"/>
    </location>
</feature>
<dbReference type="eggNOG" id="arCOG04530">
    <property type="taxonomic scope" value="Archaea"/>
</dbReference>
<dbReference type="HAMAP" id="MF_01385">
    <property type="entry name" value="UreF"/>
    <property type="match status" value="1"/>
</dbReference>
<evidence type="ECO:0000256" key="1">
    <source>
        <dbReference type="ARBA" id="ARBA00022988"/>
    </source>
</evidence>
<keyword evidence="2" id="KW-0143">Chaperone</keyword>
<dbReference type="Pfam" id="PF01730">
    <property type="entry name" value="UreF"/>
    <property type="match status" value="1"/>
</dbReference>
<organism evidence="4 5">
    <name type="scientific">Halorubrum saccharovorum DSM 1137</name>
    <dbReference type="NCBI Taxonomy" id="1227484"/>
    <lineage>
        <taxon>Archaea</taxon>
        <taxon>Methanobacteriati</taxon>
        <taxon>Methanobacteriota</taxon>
        <taxon>Stenosarchaea group</taxon>
        <taxon>Halobacteria</taxon>
        <taxon>Halobacteriales</taxon>
        <taxon>Haloferacaceae</taxon>
        <taxon>Halorubrum</taxon>
    </lineage>
</organism>
<accession>M0E3B7</accession>
<gene>
    <name evidence="4" type="ORF">C471_04640</name>
</gene>
<dbReference type="PATRIC" id="fig|1227484.4.peg.954"/>
<evidence type="ECO:0000313" key="4">
    <source>
        <dbReference type="EMBL" id="ELZ42300.1"/>
    </source>
</evidence>
<keyword evidence="5" id="KW-1185">Reference proteome</keyword>
<proteinExistence type="inferred from homology"/>
<keyword evidence="1" id="KW-0996">Nickel insertion</keyword>
<feature type="region of interest" description="Disordered" evidence="3">
    <location>
        <begin position="113"/>
        <end position="158"/>
    </location>
</feature>
<dbReference type="OrthoDB" id="1740at2157"/>
<sequence>MTSSAALLTAMRLSDSMLPVGTYTASYGVEQYLNEDEIETADELGELLGGYLRGVIGPAETVALGHAHRSAAAGDLDGVLAADERLGAATLPAEFRDSSTKAGRKLLELLAETDGDPVDDGGGGAAAGDGGGGAATGDGGGAVDGVNGDPAAGDGADPLARAAVDGTVAEFAAACEAGRADGHYPVVLGVVCQRAGLSSREAALANAYGSVSGLLAAAQRLGRFGHTAIQSQLSALFPVIESVSDRYHDAELDAMCSFAPLADVMGMSHERADRRLFMS</sequence>
<dbReference type="EMBL" id="AOJE01000012">
    <property type="protein sequence ID" value="ELZ42300.1"/>
    <property type="molecule type" value="Genomic_DNA"/>
</dbReference>
<dbReference type="Gene3D" id="1.10.4190.10">
    <property type="entry name" value="Urease accessory protein UreF"/>
    <property type="match status" value="1"/>
</dbReference>
<dbReference type="AlphaFoldDB" id="M0E3B7"/>
<dbReference type="GO" id="GO:0016151">
    <property type="term" value="F:nickel cation binding"/>
    <property type="evidence" value="ECO:0007669"/>
    <property type="project" value="InterPro"/>
</dbReference>
<dbReference type="InterPro" id="IPR038277">
    <property type="entry name" value="UreF_sf"/>
</dbReference>
<dbReference type="InterPro" id="IPR002639">
    <property type="entry name" value="UreF"/>
</dbReference>
<evidence type="ECO:0000256" key="3">
    <source>
        <dbReference type="SAM" id="MobiDB-lite"/>
    </source>
</evidence>
<dbReference type="STRING" id="1227484.C471_04640"/>